<feature type="transmembrane region" description="Helical" evidence="7">
    <location>
        <begin position="253"/>
        <end position="274"/>
    </location>
</feature>
<dbReference type="GO" id="GO:0015212">
    <property type="term" value="F:cytidine transmembrane transporter activity"/>
    <property type="evidence" value="ECO:0007669"/>
    <property type="project" value="TreeGrafter"/>
</dbReference>
<feature type="transmembrane region" description="Helical" evidence="7">
    <location>
        <begin position="345"/>
        <end position="366"/>
    </location>
</feature>
<feature type="transmembrane region" description="Helical" evidence="7">
    <location>
        <begin position="305"/>
        <end position="324"/>
    </location>
</feature>
<feature type="transmembrane region" description="Helical" evidence="7">
    <location>
        <begin position="211"/>
        <end position="233"/>
    </location>
</feature>
<dbReference type="OrthoDB" id="9783013at2"/>
<proteinExistence type="predicted"/>
<feature type="transmembrane region" description="Helical" evidence="7">
    <location>
        <begin position="7"/>
        <end position="29"/>
    </location>
</feature>
<feature type="transmembrane region" description="Helical" evidence="7">
    <location>
        <begin position="41"/>
        <end position="62"/>
    </location>
</feature>
<dbReference type="GO" id="GO:0015213">
    <property type="term" value="F:uridine transmembrane transporter activity"/>
    <property type="evidence" value="ECO:0007669"/>
    <property type="project" value="TreeGrafter"/>
</dbReference>
<dbReference type="InterPro" id="IPR004740">
    <property type="entry name" value="Nuc_H_symport"/>
</dbReference>
<dbReference type="Pfam" id="PF03825">
    <property type="entry name" value="Nuc_H_symport"/>
    <property type="match status" value="1"/>
</dbReference>
<feature type="transmembrane region" description="Helical" evidence="7">
    <location>
        <begin position="137"/>
        <end position="157"/>
    </location>
</feature>
<evidence type="ECO:0000313" key="9">
    <source>
        <dbReference type="EMBL" id="RWW98921.1"/>
    </source>
</evidence>
<evidence type="ECO:0000313" key="10">
    <source>
        <dbReference type="Proteomes" id="UP000287527"/>
    </source>
</evidence>
<feature type="transmembrane region" description="Helical" evidence="7">
    <location>
        <begin position="94"/>
        <end position="116"/>
    </location>
</feature>
<evidence type="ECO:0000256" key="2">
    <source>
        <dbReference type="ARBA" id="ARBA00022448"/>
    </source>
</evidence>
<feature type="transmembrane region" description="Helical" evidence="7">
    <location>
        <begin position="378"/>
        <end position="399"/>
    </location>
</feature>
<evidence type="ECO:0000256" key="4">
    <source>
        <dbReference type="ARBA" id="ARBA00022692"/>
    </source>
</evidence>
<dbReference type="PANTHER" id="PTHR23522:SF4">
    <property type="entry name" value="NUCLEOSIDE PERMEASE NUPG-RELATED"/>
    <property type="match status" value="1"/>
</dbReference>
<keyword evidence="3" id="KW-1003">Cell membrane</keyword>
<feature type="transmembrane region" description="Helical" evidence="7">
    <location>
        <begin position="71"/>
        <end position="88"/>
    </location>
</feature>
<name>A0A444H6M7_9FLAO</name>
<keyword evidence="2" id="KW-0813">Transport</keyword>
<keyword evidence="10" id="KW-1185">Reference proteome</keyword>
<dbReference type="PANTHER" id="PTHR23522">
    <property type="entry name" value="BLL5896 PROTEIN"/>
    <property type="match status" value="1"/>
</dbReference>
<comment type="subcellular location">
    <subcellularLocation>
        <location evidence="1">Cell membrane</location>
        <topology evidence="1">Multi-pass membrane protein</topology>
    </subcellularLocation>
</comment>
<feature type="domain" description="Major facilitator superfamily (MFS) profile" evidence="8">
    <location>
        <begin position="209"/>
        <end position="413"/>
    </location>
</feature>
<evidence type="ECO:0000256" key="3">
    <source>
        <dbReference type="ARBA" id="ARBA00022475"/>
    </source>
</evidence>
<keyword evidence="4 7" id="KW-0812">Transmembrane</keyword>
<feature type="transmembrane region" description="Helical" evidence="7">
    <location>
        <begin position="163"/>
        <end position="182"/>
    </location>
</feature>
<evidence type="ECO:0000256" key="7">
    <source>
        <dbReference type="SAM" id="Phobius"/>
    </source>
</evidence>
<reference evidence="9 10" key="1">
    <citation type="submission" date="2019-01" db="EMBL/GenBank/DDBJ databases">
        <title>Flavobacterium sp. nov.,isolated from freshwater.</title>
        <authorList>
            <person name="Zhang R."/>
            <person name="Du Z.-J."/>
        </authorList>
    </citation>
    <scope>NUCLEOTIDE SEQUENCE [LARGE SCALE GENOMIC DNA]</scope>
    <source>
        <strain evidence="9 10">1E403</strain>
    </source>
</reference>
<dbReference type="Proteomes" id="UP000287527">
    <property type="component" value="Unassembled WGS sequence"/>
</dbReference>
<dbReference type="AlphaFoldDB" id="A0A444H6M7"/>
<organism evidence="9 10">
    <name type="scientific">Flavobacterium cerinum</name>
    <dbReference type="NCBI Taxonomy" id="2502784"/>
    <lineage>
        <taxon>Bacteria</taxon>
        <taxon>Pseudomonadati</taxon>
        <taxon>Bacteroidota</taxon>
        <taxon>Flavobacteriia</taxon>
        <taxon>Flavobacteriales</taxon>
        <taxon>Flavobacteriaceae</taxon>
        <taxon>Flavobacterium</taxon>
    </lineage>
</organism>
<keyword evidence="5 7" id="KW-1133">Transmembrane helix</keyword>
<dbReference type="SUPFAM" id="SSF103473">
    <property type="entry name" value="MFS general substrate transporter"/>
    <property type="match status" value="1"/>
</dbReference>
<dbReference type="GO" id="GO:0005886">
    <property type="term" value="C:plasma membrane"/>
    <property type="evidence" value="ECO:0007669"/>
    <property type="project" value="UniProtKB-SubCell"/>
</dbReference>
<dbReference type="PROSITE" id="PS50850">
    <property type="entry name" value="MFS"/>
    <property type="match status" value="1"/>
</dbReference>
<evidence type="ECO:0000256" key="5">
    <source>
        <dbReference type="ARBA" id="ARBA00022989"/>
    </source>
</evidence>
<evidence type="ECO:0000256" key="6">
    <source>
        <dbReference type="ARBA" id="ARBA00023136"/>
    </source>
</evidence>
<keyword evidence="6 7" id="KW-0472">Membrane</keyword>
<dbReference type="NCBIfam" id="TIGR00889">
    <property type="entry name" value="2A0110"/>
    <property type="match status" value="1"/>
</dbReference>
<dbReference type="EMBL" id="SBII01000009">
    <property type="protein sequence ID" value="RWW98921.1"/>
    <property type="molecule type" value="Genomic_DNA"/>
</dbReference>
<dbReference type="Gene3D" id="1.20.1250.20">
    <property type="entry name" value="MFS general substrate transporter like domains"/>
    <property type="match status" value="2"/>
</dbReference>
<evidence type="ECO:0000259" key="8">
    <source>
        <dbReference type="PROSITE" id="PS50850"/>
    </source>
</evidence>
<dbReference type="InterPro" id="IPR020846">
    <property type="entry name" value="MFS_dom"/>
</dbReference>
<dbReference type="FunFam" id="1.20.1250.20:FF:000012">
    <property type="entry name" value="Nucleoside permease NupG"/>
    <property type="match status" value="1"/>
</dbReference>
<dbReference type="RefSeq" id="WP_128390497.1">
    <property type="nucleotide sequence ID" value="NZ_SBII01000009.1"/>
</dbReference>
<protein>
    <submittedName>
        <fullName evidence="9">MFS transporter</fullName>
    </submittedName>
</protein>
<evidence type="ECO:0000256" key="1">
    <source>
        <dbReference type="ARBA" id="ARBA00004651"/>
    </source>
</evidence>
<comment type="caution">
    <text evidence="9">The sequence shown here is derived from an EMBL/GenBank/DDBJ whole genome shotgun (WGS) entry which is preliminary data.</text>
</comment>
<feature type="transmembrane region" description="Helical" evidence="7">
    <location>
        <begin position="281"/>
        <end position="299"/>
    </location>
</feature>
<dbReference type="InterPro" id="IPR036259">
    <property type="entry name" value="MFS_trans_sf"/>
</dbReference>
<sequence>MGIKARLIIMNFLQFFVWGSWLISLGNYMGGVLGFSGLQIGSIYTTMGVASLFMPGLMGIVADRWINAERVLGICHIVGALFLIYASTIQDYSLFYFAMLFHSFAYMPTIALNNSVSYTVLEKKGYNIVKDFPPIRVWGTVGFICAMWVVDICGWTQSPYQLYVSAGAALFLGVYAFTMPAAPPLMVQAKKSWSSSLGLDAFVLFKQRKMAVFFIFAMLLGAALQITNAFGGPFLDDFKSAYPDSFAVQHPNLLLSISQISETLFILSIPFFLSRFGIKRVMMFSMLAWALRFSLFGFGNPDDRLYLLIISMVIYGMAFDFFNISGSLFVEREADPTIRSSAQGLFMIMCNGVGAFIGGLASGWIVDFFTVNGVKDWQSIWFTFAAYAIILAVIFPFAFRYKHDPMILNDSKE</sequence>
<gene>
    <name evidence="9" type="ORF">EPI11_13430</name>
</gene>
<accession>A0A444H6M7</accession>
<dbReference type="CDD" id="cd06177">
    <property type="entry name" value="MFS_NHS"/>
    <property type="match status" value="1"/>
</dbReference>